<evidence type="ECO:0000313" key="2">
    <source>
        <dbReference type="EMBL" id="HIZ49027.1"/>
    </source>
</evidence>
<gene>
    <name evidence="2" type="ORF">H9810_09930</name>
</gene>
<dbReference type="EMBL" id="DXBO01000141">
    <property type="protein sequence ID" value="HIZ49027.1"/>
    <property type="molecule type" value="Genomic_DNA"/>
</dbReference>
<sequence length="128" mass="14236">MPIGLLIFYRLLGTALLVLAAATLWEKYRTVRGAQLLPGRILQCRKAGSTSPRNGAGGYRYLVELYADGERLERETNDSFWFDRSDRTGKSVLVWYNPARPLVERKSPGTEVLAASMALVGVALLLLH</sequence>
<evidence type="ECO:0000256" key="1">
    <source>
        <dbReference type="SAM" id="Phobius"/>
    </source>
</evidence>
<organism evidence="2 3">
    <name type="scientific">Candidatus Gemmiger excrementavium</name>
    <dbReference type="NCBI Taxonomy" id="2838608"/>
    <lineage>
        <taxon>Bacteria</taxon>
        <taxon>Bacillati</taxon>
        <taxon>Bacillota</taxon>
        <taxon>Clostridia</taxon>
        <taxon>Eubacteriales</taxon>
        <taxon>Gemmiger</taxon>
    </lineage>
</organism>
<dbReference type="Proteomes" id="UP000824031">
    <property type="component" value="Unassembled WGS sequence"/>
</dbReference>
<feature type="transmembrane region" description="Helical" evidence="1">
    <location>
        <begin position="6"/>
        <end position="25"/>
    </location>
</feature>
<dbReference type="AlphaFoldDB" id="A0A9D2JH43"/>
<accession>A0A9D2JH43</accession>
<comment type="caution">
    <text evidence="2">The sequence shown here is derived from an EMBL/GenBank/DDBJ whole genome shotgun (WGS) entry which is preliminary data.</text>
</comment>
<proteinExistence type="predicted"/>
<name>A0A9D2JH43_9FIRM</name>
<reference evidence="2" key="1">
    <citation type="journal article" date="2021" name="PeerJ">
        <title>Extensive microbial diversity within the chicken gut microbiome revealed by metagenomics and culture.</title>
        <authorList>
            <person name="Gilroy R."/>
            <person name="Ravi A."/>
            <person name="Getino M."/>
            <person name="Pursley I."/>
            <person name="Horton D.L."/>
            <person name="Alikhan N.F."/>
            <person name="Baker D."/>
            <person name="Gharbi K."/>
            <person name="Hall N."/>
            <person name="Watson M."/>
            <person name="Adriaenssens E.M."/>
            <person name="Foster-Nyarko E."/>
            <person name="Jarju S."/>
            <person name="Secka A."/>
            <person name="Antonio M."/>
            <person name="Oren A."/>
            <person name="Chaudhuri R.R."/>
            <person name="La Ragione R."/>
            <person name="Hildebrand F."/>
            <person name="Pallen M.J."/>
        </authorList>
    </citation>
    <scope>NUCLEOTIDE SEQUENCE</scope>
    <source>
        <strain evidence="2">3436</strain>
    </source>
</reference>
<evidence type="ECO:0000313" key="3">
    <source>
        <dbReference type="Proteomes" id="UP000824031"/>
    </source>
</evidence>
<reference evidence="2" key="2">
    <citation type="submission" date="2021-04" db="EMBL/GenBank/DDBJ databases">
        <authorList>
            <person name="Gilroy R."/>
        </authorList>
    </citation>
    <scope>NUCLEOTIDE SEQUENCE</scope>
    <source>
        <strain evidence="2">3436</strain>
    </source>
</reference>
<keyword evidence="1" id="KW-0472">Membrane</keyword>
<keyword evidence="1" id="KW-0812">Transmembrane</keyword>
<protein>
    <submittedName>
        <fullName evidence="2">DUF3592 domain-containing protein</fullName>
    </submittedName>
</protein>
<keyword evidence="1" id="KW-1133">Transmembrane helix</keyword>